<dbReference type="GeneID" id="28996696"/>
<dbReference type="RefSeq" id="XP_018291680.1">
    <property type="nucleotide sequence ID" value="XM_018435790.1"/>
</dbReference>
<accession>A0A163DVB9</accession>
<feature type="domain" description="F-box" evidence="2">
    <location>
        <begin position="164"/>
        <end position="211"/>
    </location>
</feature>
<dbReference type="Gene3D" id="1.25.40.10">
    <property type="entry name" value="Tetratricopeptide repeat domain"/>
    <property type="match status" value="1"/>
</dbReference>
<dbReference type="Gene3D" id="1.20.1280.50">
    <property type="match status" value="1"/>
</dbReference>
<dbReference type="PANTHER" id="PTHR13318">
    <property type="entry name" value="PARTNER OF PAIRED, ISOFORM B-RELATED"/>
    <property type="match status" value="1"/>
</dbReference>
<feature type="region of interest" description="Disordered" evidence="1">
    <location>
        <begin position="1"/>
        <end position="41"/>
    </location>
</feature>
<organism evidence="3 4">
    <name type="scientific">Phycomyces blakesleeanus (strain ATCC 8743b / DSM 1359 / FGSC 10004 / NBRC 33097 / NRRL 1555)</name>
    <dbReference type="NCBI Taxonomy" id="763407"/>
    <lineage>
        <taxon>Eukaryota</taxon>
        <taxon>Fungi</taxon>
        <taxon>Fungi incertae sedis</taxon>
        <taxon>Mucoromycota</taxon>
        <taxon>Mucoromycotina</taxon>
        <taxon>Mucoromycetes</taxon>
        <taxon>Mucorales</taxon>
        <taxon>Phycomycetaceae</taxon>
        <taxon>Phycomyces</taxon>
    </lineage>
</organism>
<dbReference type="Gene3D" id="3.80.10.10">
    <property type="entry name" value="Ribonuclease Inhibitor"/>
    <property type="match status" value="2"/>
</dbReference>
<proteinExistence type="predicted"/>
<dbReference type="SMART" id="SM00256">
    <property type="entry name" value="FBOX"/>
    <property type="match status" value="1"/>
</dbReference>
<dbReference type="InParanoid" id="A0A163DVB9"/>
<evidence type="ECO:0000259" key="2">
    <source>
        <dbReference type="PROSITE" id="PS50181"/>
    </source>
</evidence>
<sequence length="601" mass="68041">MMKRKSTANSTTTSNSSSIPNKRPATEITPRSTPNPEWTKTFTAGREAFKNKQYKEACDSFTRALDFDCNRLEVLDCRGVTYTLLNDQDLAATDFMAMIKISPNRSRGYLRLGKQLVERNMLDQAVKVYERASAKVDQSDTHYETLMKALLKTRIVRDDKKNARDFMKILPFEIVCQILSYLPFTQKVRCMRVCKTWHGFGLNWSGMWSDLDFGRRLVPSATLVKYFSYATGRHIRKLSIKDKQSKIEKVFKLLIHYDAHYIESLSLSGSEIPGIHLLRMLRLVGKNLTHLRLDSCQMHIEDLFNNTLSNCRHLTHLSYFGYDENVSGEMPIFDIPSSLSPLKHLQLACTKPGDNTGAHIHSILRMFSDLEVFILYGSEDNINRTLHTVQTTCPHLSVFQFKRRWDRRLLAWRAIDMNMATGKATGKKTGGMKEISLIGAHELRDSGIIPLIQIHTDTLETLEIAGCGNNTNQVFSMLISPGLPQLRKLNLNSCLALGESDLRDLIQKCVLLEDLELAMVSAVTDSVLECVAVHPVINKIDISSCVNVTGSGVRQIVDIKGGDVLKKLRVVDCRGVSWDEIEYASTVVKPNVLEYRQIISK</sequence>
<feature type="compositionally biased region" description="Low complexity" evidence="1">
    <location>
        <begin position="7"/>
        <end position="18"/>
    </location>
</feature>
<dbReference type="STRING" id="763407.A0A163DVB9"/>
<dbReference type="SUPFAM" id="SSF81383">
    <property type="entry name" value="F-box domain"/>
    <property type="match status" value="1"/>
</dbReference>
<dbReference type="InterPro" id="IPR001810">
    <property type="entry name" value="F-box_dom"/>
</dbReference>
<feature type="compositionally biased region" description="Polar residues" evidence="1">
    <location>
        <begin position="29"/>
        <end position="41"/>
    </location>
</feature>
<dbReference type="AlphaFoldDB" id="A0A163DVB9"/>
<dbReference type="Proteomes" id="UP000077315">
    <property type="component" value="Unassembled WGS sequence"/>
</dbReference>
<dbReference type="PROSITE" id="PS50181">
    <property type="entry name" value="FBOX"/>
    <property type="match status" value="1"/>
</dbReference>
<dbReference type="VEuPathDB" id="FungiDB:PHYBLDRAFT_168076"/>
<dbReference type="Pfam" id="PF12937">
    <property type="entry name" value="F-box-like"/>
    <property type="match status" value="1"/>
</dbReference>
<dbReference type="SUPFAM" id="SSF52047">
    <property type="entry name" value="RNI-like"/>
    <property type="match status" value="1"/>
</dbReference>
<dbReference type="OrthoDB" id="2218971at2759"/>
<name>A0A163DVB9_PHYB8</name>
<gene>
    <name evidence="3" type="ORF">PHYBLDRAFT_168076</name>
</gene>
<reference evidence="4" key="1">
    <citation type="submission" date="2015-06" db="EMBL/GenBank/DDBJ databases">
        <title>Expansion of signal transduction pathways in fungi by whole-genome duplication.</title>
        <authorList>
            <consortium name="DOE Joint Genome Institute"/>
            <person name="Corrochano L.M."/>
            <person name="Kuo A."/>
            <person name="Marcet-Houben M."/>
            <person name="Polaino S."/>
            <person name="Salamov A."/>
            <person name="Villalobos J.M."/>
            <person name="Alvarez M.I."/>
            <person name="Avalos J."/>
            <person name="Benito E.P."/>
            <person name="Benoit I."/>
            <person name="Burger G."/>
            <person name="Camino L.P."/>
            <person name="Canovas D."/>
            <person name="Cerda-Olmedo E."/>
            <person name="Cheng J.-F."/>
            <person name="Dominguez A."/>
            <person name="Elias M."/>
            <person name="Eslava A.P."/>
            <person name="Glaser F."/>
            <person name="Grimwood J."/>
            <person name="Gutierrez G."/>
            <person name="Heitman J."/>
            <person name="Henrissat B."/>
            <person name="Iturriaga E.A."/>
            <person name="Lang B.F."/>
            <person name="Lavin J.L."/>
            <person name="Lee S."/>
            <person name="Li W."/>
            <person name="Lindquist E."/>
            <person name="Lopez-Garcia S."/>
            <person name="Luque E.M."/>
            <person name="Marcos A.T."/>
            <person name="Martin J."/>
            <person name="McCluskey K."/>
            <person name="Medina H.R."/>
            <person name="Miralles-Duran A."/>
            <person name="Miyazaki A."/>
            <person name="Munoz-Torres E."/>
            <person name="Oguiza J.A."/>
            <person name="Ohm R."/>
            <person name="Olmedo M."/>
            <person name="Orejas M."/>
            <person name="Ortiz-Castellanos L."/>
            <person name="Pisabarro A.G."/>
            <person name="Rodriguez-Romero J."/>
            <person name="Ruiz-Herrera J."/>
            <person name="Ruiz-Vazquez R."/>
            <person name="Sanz C."/>
            <person name="Schackwitz W."/>
            <person name="Schmutz J."/>
            <person name="Shahriari M."/>
            <person name="Shelest E."/>
            <person name="Silva-Franco F."/>
            <person name="Soanes D."/>
            <person name="Syed K."/>
            <person name="Tagua V.G."/>
            <person name="Talbot N.J."/>
            <person name="Thon M."/>
            <person name="De vries R.P."/>
            <person name="Wiebenga A."/>
            <person name="Yadav J.S."/>
            <person name="Braun E.L."/>
            <person name="Baker S."/>
            <person name="Garre V."/>
            <person name="Horwitz B."/>
            <person name="Torres-Martinez S."/>
            <person name="Idnurm A."/>
            <person name="Herrera-Estrella A."/>
            <person name="Gabaldon T."/>
            <person name="Grigoriev I.V."/>
        </authorList>
    </citation>
    <scope>NUCLEOTIDE SEQUENCE [LARGE SCALE GENOMIC DNA]</scope>
    <source>
        <strain evidence="4">NRRL 1555(-)</strain>
    </source>
</reference>
<dbReference type="GO" id="GO:0031146">
    <property type="term" value="P:SCF-dependent proteasomal ubiquitin-dependent protein catabolic process"/>
    <property type="evidence" value="ECO:0007669"/>
    <property type="project" value="TreeGrafter"/>
</dbReference>
<protein>
    <recommendedName>
        <fullName evidence="2">F-box domain-containing protein</fullName>
    </recommendedName>
</protein>
<dbReference type="InterPro" id="IPR036047">
    <property type="entry name" value="F-box-like_dom_sf"/>
</dbReference>
<evidence type="ECO:0000256" key="1">
    <source>
        <dbReference type="SAM" id="MobiDB-lite"/>
    </source>
</evidence>
<evidence type="ECO:0000313" key="4">
    <source>
        <dbReference type="Proteomes" id="UP000077315"/>
    </source>
</evidence>
<dbReference type="EMBL" id="KV440980">
    <property type="protein sequence ID" value="OAD73640.1"/>
    <property type="molecule type" value="Genomic_DNA"/>
</dbReference>
<dbReference type="InterPro" id="IPR032675">
    <property type="entry name" value="LRR_dom_sf"/>
</dbReference>
<dbReference type="CDD" id="cd09917">
    <property type="entry name" value="F-box_SF"/>
    <property type="match status" value="1"/>
</dbReference>
<dbReference type="SUPFAM" id="SSF48452">
    <property type="entry name" value="TPR-like"/>
    <property type="match status" value="1"/>
</dbReference>
<evidence type="ECO:0000313" key="3">
    <source>
        <dbReference type="EMBL" id="OAD73640.1"/>
    </source>
</evidence>
<keyword evidence="4" id="KW-1185">Reference proteome</keyword>
<dbReference type="GO" id="GO:0019005">
    <property type="term" value="C:SCF ubiquitin ligase complex"/>
    <property type="evidence" value="ECO:0007669"/>
    <property type="project" value="TreeGrafter"/>
</dbReference>
<dbReference type="InterPro" id="IPR011990">
    <property type="entry name" value="TPR-like_helical_dom_sf"/>
</dbReference>